<proteinExistence type="predicted"/>
<sequence>MASKYDIETYLLDKSHISDTITRMLLGFDREDYTSLINDVYAPDVDLDYDPLLGGKSETLPSLEWTKRLAKTHEPYDTTQHVILNLLINLPNPGSAYPPEKCTAVAYAHGHFYKKDDEGVPTVLAMRQGGRYELEFIRGGDSPPGSNSWRVKKLSVRLDWRDKPE</sequence>
<dbReference type="GeneID" id="35601757"/>
<dbReference type="InterPro" id="IPR037401">
    <property type="entry name" value="SnoaL-like"/>
</dbReference>
<dbReference type="RefSeq" id="XP_023627655.1">
    <property type="nucleotide sequence ID" value="XM_023771887.1"/>
</dbReference>
<keyword evidence="3" id="KW-1185">Reference proteome</keyword>
<gene>
    <name evidence="2" type="ORF">RCC_06624</name>
</gene>
<evidence type="ECO:0000259" key="1">
    <source>
        <dbReference type="Pfam" id="PF13577"/>
    </source>
</evidence>
<evidence type="ECO:0000313" key="2">
    <source>
        <dbReference type="EMBL" id="CZT20766.1"/>
    </source>
</evidence>
<dbReference type="EMBL" id="FJUY01000010">
    <property type="protein sequence ID" value="CZT20766.1"/>
    <property type="molecule type" value="Genomic_DNA"/>
</dbReference>
<dbReference type="Gene3D" id="3.10.450.50">
    <property type="match status" value="1"/>
</dbReference>
<accession>A0A2D3VAS2</accession>
<dbReference type="InterPro" id="IPR032710">
    <property type="entry name" value="NTF2-like_dom_sf"/>
</dbReference>
<dbReference type="OrthoDB" id="5208229at2759"/>
<dbReference type="AlphaFoldDB" id="A0A2D3VAS2"/>
<organism evidence="2 3">
    <name type="scientific">Ramularia collo-cygni</name>
    <dbReference type="NCBI Taxonomy" id="112498"/>
    <lineage>
        <taxon>Eukaryota</taxon>
        <taxon>Fungi</taxon>
        <taxon>Dikarya</taxon>
        <taxon>Ascomycota</taxon>
        <taxon>Pezizomycotina</taxon>
        <taxon>Dothideomycetes</taxon>
        <taxon>Dothideomycetidae</taxon>
        <taxon>Mycosphaerellales</taxon>
        <taxon>Mycosphaerellaceae</taxon>
        <taxon>Ramularia</taxon>
    </lineage>
</organism>
<dbReference type="Pfam" id="PF13577">
    <property type="entry name" value="SnoaL_4"/>
    <property type="match status" value="1"/>
</dbReference>
<evidence type="ECO:0000313" key="3">
    <source>
        <dbReference type="Proteomes" id="UP000225277"/>
    </source>
</evidence>
<dbReference type="SUPFAM" id="SSF54427">
    <property type="entry name" value="NTF2-like"/>
    <property type="match status" value="1"/>
</dbReference>
<protein>
    <recommendedName>
        <fullName evidence="1">SnoaL-like domain-containing protein</fullName>
    </recommendedName>
</protein>
<name>A0A2D3VAS2_9PEZI</name>
<feature type="domain" description="SnoaL-like" evidence="1">
    <location>
        <begin position="10"/>
        <end position="154"/>
    </location>
</feature>
<reference evidence="2 3" key="1">
    <citation type="submission" date="2016-03" db="EMBL/GenBank/DDBJ databases">
        <authorList>
            <person name="Ploux O."/>
        </authorList>
    </citation>
    <scope>NUCLEOTIDE SEQUENCE [LARGE SCALE GENOMIC DNA]</scope>
    <source>
        <strain evidence="2 3">URUG2</strain>
    </source>
</reference>
<dbReference type="Proteomes" id="UP000225277">
    <property type="component" value="Unassembled WGS sequence"/>
</dbReference>